<feature type="region of interest" description="Disordered" evidence="1">
    <location>
        <begin position="93"/>
        <end position="118"/>
    </location>
</feature>
<sequence length="254" mass="26773" precursor="true">MHSETTIPAMAMAFALLGMTLAASAQEDGMSDRRTLSVSGQGKISAAPDVADINVGVVAEAQTAREALSQGNQAMASLTEQLKGRGVAAKDVQTTNVNLSPRYAQPPRPQPGQAQQGQEGFTPRIIGYSVTNSVRVTVRDLAKLGELLDAVVTAGANQMNGIGFRVEQSEKLLDEARKRAVADARRKAEQLCGELGMVLGAPIQVTENSGFAPPPPQPMMGRAMMMAAESVPVSPGEQELTVSVGVLFEMTRPE</sequence>
<dbReference type="GO" id="GO:0006974">
    <property type="term" value="P:DNA damage response"/>
    <property type="evidence" value="ECO:0007669"/>
    <property type="project" value="TreeGrafter"/>
</dbReference>
<dbReference type="PANTHER" id="PTHR34387">
    <property type="entry name" value="SLR1258 PROTEIN"/>
    <property type="match status" value="1"/>
</dbReference>
<feature type="chain" id="PRO_5022162996" evidence="2">
    <location>
        <begin position="26"/>
        <end position="254"/>
    </location>
</feature>
<dbReference type="InterPro" id="IPR007497">
    <property type="entry name" value="SIMPL/DUF541"/>
</dbReference>
<evidence type="ECO:0000256" key="1">
    <source>
        <dbReference type="SAM" id="MobiDB-lite"/>
    </source>
</evidence>
<dbReference type="PANTHER" id="PTHR34387:SF1">
    <property type="entry name" value="PERIPLASMIC IMMUNOGENIC PROTEIN"/>
    <property type="match status" value="1"/>
</dbReference>
<dbReference type="EMBL" id="CP036426">
    <property type="protein sequence ID" value="QDV35030.1"/>
    <property type="molecule type" value="Genomic_DNA"/>
</dbReference>
<dbReference type="RefSeq" id="WP_231749711.1">
    <property type="nucleotide sequence ID" value="NZ_CP036426.1"/>
</dbReference>
<organism evidence="3 4">
    <name type="scientific">Tautonia plasticadhaerens</name>
    <dbReference type="NCBI Taxonomy" id="2527974"/>
    <lineage>
        <taxon>Bacteria</taxon>
        <taxon>Pseudomonadati</taxon>
        <taxon>Planctomycetota</taxon>
        <taxon>Planctomycetia</taxon>
        <taxon>Isosphaerales</taxon>
        <taxon>Isosphaeraceae</taxon>
        <taxon>Tautonia</taxon>
    </lineage>
</organism>
<proteinExistence type="predicted"/>
<dbReference type="Gene3D" id="3.30.110.170">
    <property type="entry name" value="Protein of unknown function (DUF541), domain 1"/>
    <property type="match status" value="1"/>
</dbReference>
<keyword evidence="4" id="KW-1185">Reference proteome</keyword>
<dbReference type="Pfam" id="PF04402">
    <property type="entry name" value="SIMPL"/>
    <property type="match status" value="1"/>
</dbReference>
<name>A0A518H2I4_9BACT</name>
<feature type="signal peptide" evidence="2">
    <location>
        <begin position="1"/>
        <end position="25"/>
    </location>
</feature>
<reference evidence="3 4" key="1">
    <citation type="submission" date="2019-02" db="EMBL/GenBank/DDBJ databases">
        <title>Deep-cultivation of Planctomycetes and their phenomic and genomic characterization uncovers novel biology.</title>
        <authorList>
            <person name="Wiegand S."/>
            <person name="Jogler M."/>
            <person name="Boedeker C."/>
            <person name="Pinto D."/>
            <person name="Vollmers J."/>
            <person name="Rivas-Marin E."/>
            <person name="Kohn T."/>
            <person name="Peeters S.H."/>
            <person name="Heuer A."/>
            <person name="Rast P."/>
            <person name="Oberbeckmann S."/>
            <person name="Bunk B."/>
            <person name="Jeske O."/>
            <person name="Meyerdierks A."/>
            <person name="Storesund J.E."/>
            <person name="Kallscheuer N."/>
            <person name="Luecker S."/>
            <person name="Lage O.M."/>
            <person name="Pohl T."/>
            <person name="Merkel B.J."/>
            <person name="Hornburger P."/>
            <person name="Mueller R.-W."/>
            <person name="Bruemmer F."/>
            <person name="Labrenz M."/>
            <person name="Spormann A.M."/>
            <person name="Op den Camp H."/>
            <person name="Overmann J."/>
            <person name="Amann R."/>
            <person name="Jetten M.S.M."/>
            <person name="Mascher T."/>
            <person name="Medema M.H."/>
            <person name="Devos D.P."/>
            <person name="Kaster A.-K."/>
            <person name="Ovreas L."/>
            <person name="Rohde M."/>
            <person name="Galperin M.Y."/>
            <person name="Jogler C."/>
        </authorList>
    </citation>
    <scope>NUCLEOTIDE SEQUENCE [LARGE SCALE GENOMIC DNA]</scope>
    <source>
        <strain evidence="3 4">ElP</strain>
    </source>
</reference>
<dbReference type="InterPro" id="IPR052022">
    <property type="entry name" value="26kDa_periplasmic_antigen"/>
</dbReference>
<gene>
    <name evidence="3" type="ORF">ElP_29280</name>
</gene>
<dbReference type="Proteomes" id="UP000317835">
    <property type="component" value="Chromosome"/>
</dbReference>
<evidence type="ECO:0000313" key="3">
    <source>
        <dbReference type="EMBL" id="QDV35030.1"/>
    </source>
</evidence>
<accession>A0A518H2I4</accession>
<evidence type="ECO:0000256" key="2">
    <source>
        <dbReference type="SAM" id="SignalP"/>
    </source>
</evidence>
<protein>
    <submittedName>
        <fullName evidence="3">26 kDa periplasmic immunogenic protein</fullName>
    </submittedName>
</protein>
<evidence type="ECO:0000313" key="4">
    <source>
        <dbReference type="Proteomes" id="UP000317835"/>
    </source>
</evidence>
<dbReference type="Gene3D" id="3.30.70.2970">
    <property type="entry name" value="Protein of unknown function (DUF541), domain 2"/>
    <property type="match status" value="1"/>
</dbReference>
<dbReference type="KEGG" id="tpla:ElP_29280"/>
<dbReference type="AlphaFoldDB" id="A0A518H2I4"/>
<keyword evidence="2" id="KW-0732">Signal</keyword>